<sequence>MGLPYKKGSNGPEIKVWQDWAYRYAKSYADLIGPKDAYFGNGEELFVKTMQGKLGVAQTGIFGALEAGLTGFKAGSVVISPPVIERRKIWFYSNPGSGANEFVGPSFEVGEFCKNVLKINHQPVHSAIGGYLGALGGDSKLSYNEVIFDQYKSIEWLLDNNPDINDPDLELWFSGYSQKADGLEDALEILFGDGGFVIPQTGEKVGPGKYRHLRGRINGVIQFGNPSKETTGIARKQRPAWLRSLIRNVTTKGDFYAEAPDNIRPIFYQVIVDSESELPFFVRVLRIAVPILIKWAATILPIFVPLAAAGGFGPMVQIALSTLSGLQGLGSNPLFGSLMGQAGNDGNAEEDRKMIELLSPTGVLTNIPGLIQLIAALPGLQAHGEYHLPKAEFNGRTGIQVGCDIVAAFRR</sequence>
<dbReference type="KEGG" id="vg:6450055"/>
<reference evidence="1 2" key="1">
    <citation type="submission" date="2008-05" db="EMBL/GenBank/DDBJ databases">
        <authorList>
            <person name="Weber R.J."/>
            <person name="Jacobs-Sera D."/>
            <person name="Houtz J."/>
            <person name="Hendrix R.W."/>
            <person name="Hatfull G.H."/>
        </authorList>
    </citation>
    <scope>NUCLEOTIDE SEQUENCE [LARGE SCALE GENOMIC DNA]</scope>
</reference>
<protein>
    <submittedName>
        <fullName evidence="1">Lysin B</fullName>
    </submittedName>
</protein>
<keyword evidence="2" id="KW-1185">Reference proteome</keyword>
<dbReference type="OrthoDB" id="3330at10239"/>
<organism evidence="1 2">
    <name type="scientific">Mycobacterium phage Predator</name>
    <dbReference type="NCBI Taxonomy" id="543153"/>
    <lineage>
        <taxon>Viruses</taxon>
        <taxon>Duplodnaviria</taxon>
        <taxon>Heunggongvirae</taxon>
        <taxon>Uroviricota</taxon>
        <taxon>Caudoviricetes</taxon>
        <taxon>Predatorvirus</taxon>
        <taxon>Predatorvirus predator</taxon>
    </lineage>
</organism>
<gene>
    <name evidence="1" type="ORF">PREDATOR_40</name>
</gene>
<accession>B3VM67</accession>
<proteinExistence type="predicted"/>
<evidence type="ECO:0000313" key="1">
    <source>
        <dbReference type="EMBL" id="ACF05137.1"/>
    </source>
</evidence>
<dbReference type="Gene3D" id="3.40.50.1820">
    <property type="entry name" value="alpha/beta hydrolase"/>
    <property type="match status" value="1"/>
</dbReference>
<dbReference type="InterPro" id="IPR029058">
    <property type="entry name" value="AB_hydrolase_fold"/>
</dbReference>
<dbReference type="EMBL" id="EU770222">
    <property type="protein sequence ID" value="ACF05137.1"/>
    <property type="molecule type" value="Genomic_DNA"/>
</dbReference>
<evidence type="ECO:0000313" key="2">
    <source>
        <dbReference type="Proteomes" id="UP000000621"/>
    </source>
</evidence>
<dbReference type="Proteomes" id="UP000000621">
    <property type="component" value="Segment"/>
</dbReference>
<dbReference type="RefSeq" id="YP_002003398.1">
    <property type="nucleotide sequence ID" value="NC_011039.1"/>
</dbReference>
<name>B3VM67_9CAUD</name>